<evidence type="ECO:0000256" key="4">
    <source>
        <dbReference type="ARBA" id="ARBA00022777"/>
    </source>
</evidence>
<evidence type="ECO:0000256" key="1">
    <source>
        <dbReference type="ARBA" id="ARBA00010688"/>
    </source>
</evidence>
<sequence length="322" mass="34004">MNATPTHAKQFDLVALGEAMIEFNQIDPGQPNYLQGFGGDTSNAAIAAARAGARVSYLTRLGDDPFGDSLKNLLIHEGIDTSAIETETKGLTGIYFVTHGPKGHAFTYRRAGSAASNMTCAWLFGTPSEQIRKAKWLHVSGISLAISDSACDTSLHAMQLAREAGTLVSFDSNLRLRLWPLEKAKDQIGKALELCDLFLPSLDDLSLLTGLSDPDAIVDWSHQAGAKQVVLKLGKDGALLSDQTAGLRMHLPGIAVQAIDATGAGDCFCGNLLARLALGDTLIDAARYANIAAAITVQGWGAVSCLPQAQAVRKFAAALAKD</sequence>
<evidence type="ECO:0000259" key="6">
    <source>
        <dbReference type="Pfam" id="PF00294"/>
    </source>
</evidence>
<dbReference type="PANTHER" id="PTHR43085">
    <property type="entry name" value="HEXOKINASE FAMILY MEMBER"/>
    <property type="match status" value="1"/>
</dbReference>
<evidence type="ECO:0000256" key="2">
    <source>
        <dbReference type="ARBA" id="ARBA00022679"/>
    </source>
</evidence>
<organism evidence="7">
    <name type="scientific">Sheuella amnicola</name>
    <dbReference type="NCBI Taxonomy" id="2707330"/>
    <lineage>
        <taxon>Bacteria</taxon>
        <taxon>Pseudomonadati</taxon>
        <taxon>Pseudomonadota</taxon>
        <taxon>Betaproteobacteria</taxon>
        <taxon>Burkholderiales</taxon>
        <taxon>Alcaligenaceae</taxon>
        <taxon>Sheuella</taxon>
    </lineage>
</organism>
<feature type="domain" description="Carbohydrate kinase PfkB" evidence="6">
    <location>
        <begin position="12"/>
        <end position="308"/>
    </location>
</feature>
<dbReference type="PRINTS" id="PR00990">
    <property type="entry name" value="RIBOKINASE"/>
</dbReference>
<dbReference type="RefSeq" id="WP_163655951.1">
    <property type="nucleotide sequence ID" value="NZ_JAAGRN010000009.1"/>
</dbReference>
<keyword evidence="4 7" id="KW-0418">Kinase</keyword>
<name>A0A6B2R206_9BURK</name>
<dbReference type="AlphaFoldDB" id="A0A6B2R206"/>
<comment type="caution">
    <text evidence="7">The sequence shown here is derived from an EMBL/GenBank/DDBJ whole genome shotgun (WGS) entry which is preliminary data.</text>
</comment>
<evidence type="ECO:0000313" key="7">
    <source>
        <dbReference type="EMBL" id="NDY84143.1"/>
    </source>
</evidence>
<reference evidence="7" key="1">
    <citation type="submission" date="2020-02" db="EMBL/GenBank/DDBJ databases">
        <authorList>
            <person name="Chen W.-M."/>
        </authorList>
    </citation>
    <scope>NUCLEOTIDE SEQUENCE</scope>
    <source>
        <strain evidence="7">NBD-18</strain>
    </source>
</reference>
<dbReference type="InterPro" id="IPR011611">
    <property type="entry name" value="PfkB_dom"/>
</dbReference>
<dbReference type="Pfam" id="PF00294">
    <property type="entry name" value="PfkB"/>
    <property type="match status" value="1"/>
</dbReference>
<keyword evidence="5" id="KW-0067">ATP-binding</keyword>
<dbReference type="InterPro" id="IPR002139">
    <property type="entry name" value="Ribo/fructo_kinase"/>
</dbReference>
<dbReference type="GO" id="GO:0016301">
    <property type="term" value="F:kinase activity"/>
    <property type="evidence" value="ECO:0007669"/>
    <property type="project" value="UniProtKB-KW"/>
</dbReference>
<evidence type="ECO:0000256" key="5">
    <source>
        <dbReference type="ARBA" id="ARBA00022840"/>
    </source>
</evidence>
<dbReference type="InterPro" id="IPR050306">
    <property type="entry name" value="PfkB_Carbo_kinase"/>
</dbReference>
<accession>A0A6B2R206</accession>
<dbReference type="CDD" id="cd01166">
    <property type="entry name" value="KdgK"/>
    <property type="match status" value="1"/>
</dbReference>
<dbReference type="SUPFAM" id="SSF53613">
    <property type="entry name" value="Ribokinase-like"/>
    <property type="match status" value="1"/>
</dbReference>
<dbReference type="InterPro" id="IPR029056">
    <property type="entry name" value="Ribokinase-like"/>
</dbReference>
<protein>
    <submittedName>
        <fullName evidence="7">Sugar kinase</fullName>
    </submittedName>
</protein>
<evidence type="ECO:0000256" key="3">
    <source>
        <dbReference type="ARBA" id="ARBA00022741"/>
    </source>
</evidence>
<gene>
    <name evidence="7" type="ORF">G3I67_12985</name>
</gene>
<dbReference type="Gene3D" id="3.40.1190.20">
    <property type="match status" value="1"/>
</dbReference>
<dbReference type="GO" id="GO:0005524">
    <property type="term" value="F:ATP binding"/>
    <property type="evidence" value="ECO:0007669"/>
    <property type="project" value="UniProtKB-KW"/>
</dbReference>
<dbReference type="PANTHER" id="PTHR43085:SF1">
    <property type="entry name" value="PSEUDOURIDINE KINASE-RELATED"/>
    <property type="match status" value="1"/>
</dbReference>
<dbReference type="EMBL" id="JAAGRN010000009">
    <property type="protein sequence ID" value="NDY84143.1"/>
    <property type="molecule type" value="Genomic_DNA"/>
</dbReference>
<keyword evidence="3" id="KW-0547">Nucleotide-binding</keyword>
<comment type="similarity">
    <text evidence="1">Belongs to the carbohydrate kinase PfkB family.</text>
</comment>
<keyword evidence="2" id="KW-0808">Transferase</keyword>
<proteinExistence type="inferred from homology"/>